<dbReference type="Gene3D" id="3.20.20.520">
    <property type="entry name" value="Glycosyl hydrolase family 115"/>
    <property type="match status" value="1"/>
</dbReference>
<comment type="caution">
    <text evidence="4">The sequence shown here is derived from an EMBL/GenBank/DDBJ whole genome shotgun (WGS) entry which is preliminary data.</text>
</comment>
<gene>
    <name evidence="4" type="ORF">BKA10_002620</name>
</gene>
<dbReference type="PANTHER" id="PTHR37842">
    <property type="match status" value="1"/>
</dbReference>
<feature type="region of interest" description="Disordered" evidence="2">
    <location>
        <begin position="947"/>
        <end position="972"/>
    </location>
</feature>
<evidence type="ECO:0000259" key="3">
    <source>
        <dbReference type="Pfam" id="PF17829"/>
    </source>
</evidence>
<dbReference type="Gene3D" id="3.30.379.10">
    <property type="entry name" value="Chitobiase/beta-hexosaminidase domain 2-like"/>
    <property type="match status" value="1"/>
</dbReference>
<dbReference type="GO" id="GO:0016787">
    <property type="term" value="F:hydrolase activity"/>
    <property type="evidence" value="ECO:0007669"/>
    <property type="project" value="UniProtKB-KW"/>
</dbReference>
<dbReference type="Gene3D" id="2.60.120.1620">
    <property type="match status" value="2"/>
</dbReference>
<dbReference type="Pfam" id="PF15979">
    <property type="entry name" value="Glyco_hydro_115"/>
    <property type="match status" value="1"/>
</dbReference>
<feature type="domain" description="Gylcosyl hydrolase 115 C-terminal" evidence="3">
    <location>
        <begin position="786"/>
        <end position="949"/>
    </location>
</feature>
<dbReference type="SUPFAM" id="SSF55545">
    <property type="entry name" value="beta-N-acetylhexosaminidase-like domain"/>
    <property type="match status" value="1"/>
</dbReference>
<sequence length="1227" mass="136572">MNLRTTVATEQPAVKAEQQSRTSYVLTDPAGGFAVATRGRPLEIAISDHEDPAVHRAAMDLAKDIRTVSGAEPSLSDGSSAERIIVGTIGTSPAVDAAISAGRLDVSALRDDDGELRWEAFLVSVVDDVLFLVGADRRGTVYAVYDFVEELGVSPWHWWGDVPIRQRDRIAVASDTHHVDWPSVRLRGIFLNDEEEFYHWAQAHTPDGTIGPVAYERIFELILRLKGNYLWAAMHVGAFNDDLENGRLADEMGVIVGTQHCDMLLRSNEHEFRPWVARRGEDVRYDYSIEGRNRELLQDYWRESVQQNRDYEVTWTVGMRGVHDSGFITAAIDDDGTLNDDEKLTARVALLEKIIQDQRTLLSVELGADPTEIPQLFIPYKEVLPLYDAGLQVPDDVTVVWANDSFGHIRRLPREEERDRSGGHGLYYHSSYWSNYITSYLATSSTPLALMKAELRRAWEGGIRRLWVDNIGGLKPLEIEMEFFLRSAWEAGKETTTADVPAFVAQWIDSKFTGRHGDRAGTIYAAYYQLNNQRKIEHLTSDVFPQTGYGDEAGRRLRAFRRLYDETNEILLGLPEDERDAFFQLFAVKIHLAYFTNAEFYYADRSTRSAAQGKPSSADRYLDVSRAFAESARTLIHHYNHVMSDGRWSGMFTPHAFPPPVMPLHPAATPALEIGTPGLGVVVWGTEGAGSRLTFSPHGTETKWIEVHNTGGGVLDYEIQADPWIEVGRHEGSVETEVRIPVRVRHAERTLPRTGRIRVSSPSLGTVRTVTVTLSEAADVALDYRGWLEADSFISIDPTRPDSSRDGAKSRWVSTPHLGRYSNGVIEPQPVRESGGAGDATLNFNFHLVTAGSHELELHRLPTLNSIGRIRVGVSVDGGVPVTVETETTDEHRGSWSAAIQDNVERLSLRLPWMDAGPHVLTLHAVDDHVAFSKLVLYTGDRRPTNLGPDFSVRSDRPKQTEPDPDPADVSSSRILTEAAELYRFSPSDLPHPDQTYADRAFWDGDTTFRLPLSVPQLRSGEAVAYTTGAGGKDVIGALHAGAVVESDGILAFEAENALSQGDSAWLTPGTAGEQWTHTQAETADGTGLAMHVRPRGLRWDSPLTAPGLNFRIRVSRAGIYRLWLLVKFDDDTDDSCVIAVDGVHQPIEEQFSRGALCEYGLRQRWLWAQISNVELTEGEHTLTILGRESGFRVDRVYLTLGDELPPVDAEWKASRRDARGLAARNV</sequence>
<proteinExistence type="predicted"/>
<dbReference type="EMBL" id="JACIFH010000001">
    <property type="protein sequence ID" value="MBB4140826.1"/>
    <property type="molecule type" value="Genomic_DNA"/>
</dbReference>
<dbReference type="InterPro" id="IPR042301">
    <property type="entry name" value="GH115_sf"/>
</dbReference>
<feature type="compositionally biased region" description="Basic and acidic residues" evidence="2">
    <location>
        <begin position="953"/>
        <end position="962"/>
    </location>
</feature>
<dbReference type="Gene3D" id="1.20.58.2150">
    <property type="match status" value="1"/>
</dbReference>
<keyword evidence="5" id="KW-1185">Reference proteome</keyword>
<dbReference type="InterPro" id="IPR031924">
    <property type="entry name" value="GH115"/>
</dbReference>
<evidence type="ECO:0000256" key="1">
    <source>
        <dbReference type="ARBA" id="ARBA00022801"/>
    </source>
</evidence>
<dbReference type="InterPro" id="IPR029018">
    <property type="entry name" value="Hex-like_dom2"/>
</dbReference>
<dbReference type="InterPro" id="IPR041437">
    <property type="entry name" value="GH115_C"/>
</dbReference>
<accession>A0AA40SR32</accession>
<keyword evidence="1" id="KW-0378">Hydrolase</keyword>
<organism evidence="4 5">
    <name type="scientific">Microbacterium invictum</name>
    <dbReference type="NCBI Taxonomy" id="515415"/>
    <lineage>
        <taxon>Bacteria</taxon>
        <taxon>Bacillati</taxon>
        <taxon>Actinomycetota</taxon>
        <taxon>Actinomycetes</taxon>
        <taxon>Micrococcales</taxon>
        <taxon>Microbacteriaceae</taxon>
        <taxon>Microbacterium</taxon>
    </lineage>
</organism>
<dbReference type="Pfam" id="PF17829">
    <property type="entry name" value="GH115_C"/>
    <property type="match status" value="1"/>
</dbReference>
<name>A0AA40SR32_9MICO</name>
<protein>
    <recommendedName>
        <fullName evidence="3">Gylcosyl hydrolase 115 C-terminal domain-containing protein</fullName>
    </recommendedName>
</protein>
<dbReference type="PANTHER" id="PTHR37842:SF2">
    <property type="entry name" value="GYLCOSYL HYDROLASE 115 C-TERMINAL DOMAIN-CONTAINING PROTEIN"/>
    <property type="match status" value="1"/>
</dbReference>
<evidence type="ECO:0000313" key="4">
    <source>
        <dbReference type="EMBL" id="MBB4140826.1"/>
    </source>
</evidence>
<dbReference type="AlphaFoldDB" id="A0AA40SR32"/>
<dbReference type="Proteomes" id="UP000549113">
    <property type="component" value="Unassembled WGS sequence"/>
</dbReference>
<dbReference type="RefSeq" id="WP_183500308.1">
    <property type="nucleotide sequence ID" value="NZ_BAABCO010000004.1"/>
</dbReference>
<evidence type="ECO:0000313" key="5">
    <source>
        <dbReference type="Proteomes" id="UP000549113"/>
    </source>
</evidence>
<reference evidence="4 5" key="1">
    <citation type="submission" date="2020-08" db="EMBL/GenBank/DDBJ databases">
        <title>Sequencing the genomes of 1000 actinobacteria strains.</title>
        <authorList>
            <person name="Klenk H.-P."/>
        </authorList>
    </citation>
    <scope>NUCLEOTIDE SEQUENCE [LARGE SCALE GENOMIC DNA]</scope>
    <source>
        <strain evidence="4 5">DSM 19600</strain>
    </source>
</reference>
<evidence type="ECO:0000256" key="2">
    <source>
        <dbReference type="SAM" id="MobiDB-lite"/>
    </source>
</evidence>
<dbReference type="GO" id="GO:0005975">
    <property type="term" value="P:carbohydrate metabolic process"/>
    <property type="evidence" value="ECO:0007669"/>
    <property type="project" value="UniProtKB-ARBA"/>
</dbReference>